<reference evidence="2 3" key="1">
    <citation type="submission" date="2018-05" db="EMBL/GenBank/DDBJ databases">
        <title>Genome sequencing and assembly of the regulated plant pathogen Lachnellula willkommii and related sister species for the development of diagnostic species identification markers.</title>
        <authorList>
            <person name="Giroux E."/>
            <person name="Bilodeau G."/>
        </authorList>
    </citation>
    <scope>NUCLEOTIDE SEQUENCE [LARGE SCALE GENOMIC DNA]</scope>
    <source>
        <strain evidence="2 3">CBS 172.35</strain>
    </source>
</reference>
<dbReference type="AlphaFoldDB" id="A0A559M639"/>
<dbReference type="EMBL" id="QGML01001744">
    <property type="protein sequence ID" value="TVY88410.1"/>
    <property type="molecule type" value="Genomic_DNA"/>
</dbReference>
<dbReference type="PANTHER" id="PTHR35392:SF5">
    <property type="entry name" value="ZN(2)-C6 FUNGAL-TYPE DOMAIN-CONTAINING PROTEIN"/>
    <property type="match status" value="1"/>
</dbReference>
<name>A0A559M639_9HELO</name>
<proteinExistence type="predicted"/>
<evidence type="ECO:0000256" key="1">
    <source>
        <dbReference type="SAM" id="MobiDB-lite"/>
    </source>
</evidence>
<protein>
    <submittedName>
        <fullName evidence="2">Uncharacterized protein</fullName>
    </submittedName>
</protein>
<comment type="caution">
    <text evidence="2">The sequence shown here is derived from an EMBL/GenBank/DDBJ whole genome shotgun (WGS) entry which is preliminary data.</text>
</comment>
<evidence type="ECO:0000313" key="3">
    <source>
        <dbReference type="Proteomes" id="UP000315522"/>
    </source>
</evidence>
<sequence>MAGINGPPRSLKHRNQNVQSQIEPHLAEPDSYPAEMILDGTTSGYNATTSDTMYDTVYSGGPGYYTDIAGSEKQGSNPDAMSFVNLGPGTSIMTHSSSSYVMVHKRVNSNESNGTSAEGSENQMYSVPPSCGSADWHHGADFAVDMDPTEEDPFQTMAPHDPKNLLSGMYSPGMSFLNLPTFRKLIGLEPRPVPNPYSPEETFSASGGSPASHEYMDNFTTNSINQPRRFTLPSRSSDDPWTHCEPYRVPRFDPGYTVFAPSPGPAVENDQEVRSGISMQKVNSRDQGPRSMNSIYKGKERAKERGWEHAVVQKGGLQLIMNPEEQTGQRGGCRKGKLDPEAAEKARKIRKIAACWNCWIQKVPVDTPRNPLHITCSVGKPCDRCRKHFSPSANNLCCRSHFKEYEPALFPEYLHSHFKKRKIEDLVNEHTSGFSDTVLEIDIATGECFKPMRLSANVFKPKTWELLSQHRLATEQEEQNSPLVLQISAPVGLLGLSTSEMKDKCKEHVAEMIANPEYVEQVTAGCNSQIPYSILAAATQFSRYKDVPLVRNVLMLHAINYFMKTLITFSDESARSVYQTLQPFGGALEPYLSSRLLSRQIKYAMHKLSREITVEVLEGLERSMRSRTKDSWPMSFCAFLVLCLCMEGLQVACDIYVVCDIEKCQKDGSNSAYSRFQSYQASTKIDENPFSQCQRLFHDIYRSHKESNRGAREAGFNPLRNLANNDMSTGLEPAADVMVKSIYQMICQSYPEIMDLSERPPLINNGYFFDPEGIKINGTGRLVAKFLRSFFPDHCWPAA</sequence>
<dbReference type="Proteomes" id="UP000315522">
    <property type="component" value="Unassembled WGS sequence"/>
</dbReference>
<feature type="region of interest" description="Disordered" evidence="1">
    <location>
        <begin position="1"/>
        <end position="29"/>
    </location>
</feature>
<organism evidence="2 3">
    <name type="scientific">Lachnellula willkommii</name>
    <dbReference type="NCBI Taxonomy" id="215461"/>
    <lineage>
        <taxon>Eukaryota</taxon>
        <taxon>Fungi</taxon>
        <taxon>Dikarya</taxon>
        <taxon>Ascomycota</taxon>
        <taxon>Pezizomycotina</taxon>
        <taxon>Leotiomycetes</taxon>
        <taxon>Helotiales</taxon>
        <taxon>Lachnaceae</taxon>
        <taxon>Lachnellula</taxon>
    </lineage>
</organism>
<evidence type="ECO:0000313" key="2">
    <source>
        <dbReference type="EMBL" id="TVY88410.1"/>
    </source>
</evidence>
<dbReference type="InterPro" id="IPR052973">
    <property type="entry name" value="Fungal_sec-metab_reg_TF"/>
</dbReference>
<keyword evidence="3" id="KW-1185">Reference proteome</keyword>
<dbReference type="PANTHER" id="PTHR35392">
    <property type="entry name" value="ZN(II)2CYS6 TRANSCRIPTION FACTOR (EUROFUNG)-RELATED-RELATED"/>
    <property type="match status" value="1"/>
</dbReference>
<accession>A0A559M639</accession>
<gene>
    <name evidence="2" type="ORF">LAWI1_G006072</name>
</gene>